<dbReference type="EMBL" id="LR904409">
    <property type="protein sequence ID" value="CAD7252824.1"/>
    <property type="molecule type" value="Genomic_DNA"/>
</dbReference>
<sequence length="204" mass="22674">MASAKYICLPAGYQLEMMSASKLNSSWSKPIYYPAGYQLEMINLLDDGLHSLELKNALSGERKPQWNFLISNGEFYASADVSPTSCIGRRCGTIGHRQGSASIIVTSYINHNRQSLESTDLEEEKSDTCVQMYQPVEGAFFVLCYSDGFYISCMIQKLAKMAEQISGSFQLTKEQRVTLIQNKVEDSNRKLDASFASGVTASQI</sequence>
<keyword evidence="2" id="KW-1185">Reference proteome</keyword>
<evidence type="ECO:0000313" key="2">
    <source>
        <dbReference type="Proteomes" id="UP000677054"/>
    </source>
</evidence>
<dbReference type="AlphaFoldDB" id="A0A7R9AEJ8"/>
<organism evidence="1">
    <name type="scientific">Darwinula stevensoni</name>
    <dbReference type="NCBI Taxonomy" id="69355"/>
    <lineage>
        <taxon>Eukaryota</taxon>
        <taxon>Metazoa</taxon>
        <taxon>Ecdysozoa</taxon>
        <taxon>Arthropoda</taxon>
        <taxon>Crustacea</taxon>
        <taxon>Oligostraca</taxon>
        <taxon>Ostracoda</taxon>
        <taxon>Podocopa</taxon>
        <taxon>Podocopida</taxon>
        <taxon>Darwinulocopina</taxon>
        <taxon>Darwinuloidea</taxon>
        <taxon>Darwinulidae</taxon>
        <taxon>Darwinula</taxon>
    </lineage>
</organism>
<dbReference type="Proteomes" id="UP000677054">
    <property type="component" value="Unassembled WGS sequence"/>
</dbReference>
<proteinExistence type="predicted"/>
<protein>
    <submittedName>
        <fullName evidence="1">Uncharacterized protein</fullName>
    </submittedName>
</protein>
<reference evidence="1" key="1">
    <citation type="submission" date="2020-11" db="EMBL/GenBank/DDBJ databases">
        <authorList>
            <person name="Tran Van P."/>
        </authorList>
    </citation>
    <scope>NUCLEOTIDE SEQUENCE</scope>
</reference>
<accession>A0A7R9AEJ8</accession>
<dbReference type="EMBL" id="CAJPEV010004892">
    <property type="protein sequence ID" value="CAG0902465.1"/>
    <property type="molecule type" value="Genomic_DNA"/>
</dbReference>
<name>A0A7R9AEJ8_9CRUS</name>
<evidence type="ECO:0000313" key="1">
    <source>
        <dbReference type="EMBL" id="CAD7252824.1"/>
    </source>
</evidence>
<gene>
    <name evidence="1" type="ORF">DSTB1V02_LOCUS12577</name>
</gene>